<dbReference type="NCBIfam" id="TIGR01447">
    <property type="entry name" value="recD"/>
    <property type="match status" value="1"/>
</dbReference>
<comment type="catalytic activity">
    <reaction evidence="11">
        <text>ATP + H2O = ADP + phosphate + H(+)</text>
        <dbReference type="Rhea" id="RHEA:13065"/>
        <dbReference type="ChEBI" id="CHEBI:15377"/>
        <dbReference type="ChEBI" id="CHEBI:15378"/>
        <dbReference type="ChEBI" id="CHEBI:30616"/>
        <dbReference type="ChEBI" id="CHEBI:43474"/>
        <dbReference type="ChEBI" id="CHEBI:456216"/>
        <dbReference type="EC" id="5.6.2.3"/>
    </reaction>
</comment>
<keyword evidence="1 11" id="KW-0540">Nuclease</keyword>
<comment type="similarity">
    <text evidence="11">Belongs to the RecD family.</text>
</comment>
<feature type="domain" description="UvrD-like helicase C-terminal" evidence="12">
    <location>
        <begin position="558"/>
        <end position="605"/>
    </location>
</feature>
<dbReference type="GO" id="GO:0043139">
    <property type="term" value="F:5'-3' DNA helicase activity"/>
    <property type="evidence" value="ECO:0007669"/>
    <property type="project" value="UniProtKB-UniRule"/>
</dbReference>
<dbReference type="Pfam" id="PF13245">
    <property type="entry name" value="AAA_19"/>
    <property type="match status" value="1"/>
</dbReference>
<dbReference type="PANTHER" id="PTHR43788">
    <property type="entry name" value="DNA2/NAM7 HELICASE FAMILY MEMBER"/>
    <property type="match status" value="1"/>
</dbReference>
<keyword evidence="5 11" id="KW-0347">Helicase</keyword>
<dbReference type="InterPro" id="IPR041851">
    <property type="entry name" value="RecD_N_sf"/>
</dbReference>
<keyword evidence="9 11" id="KW-0234">DNA repair</keyword>
<evidence type="ECO:0000256" key="3">
    <source>
        <dbReference type="ARBA" id="ARBA00022763"/>
    </source>
</evidence>
<sequence>MTSVIGTGLVAAFDAAGVLGFADVQVAQQLAFLGGASDPRIPLAIALAVRAVRAGSVCVDLATVRQAVFESDESAVDVSALDWPDLEGWLSTLRDCPLVSVGADGPPGRPLRLVGTLLYLDRYWRDEQLVRADVEIRRSTPMSGVDLDRDRVVGVLRSVFPRVEGPAALAPGEPDHQLAAAATTVATRLCVLQGGPGTGKTSTVARILVVLATLEPDLHIGLAAPTGKAAARMGEAVKDALAALEPTAPGAADPAVVARLGRLQATTVHGLLGWRRDSTTRFAHDRTRPLPYDLIVVDEMSMVSLSLMARLLEATRPDARLLLVGDPDQLASVEAGAVFSDIGALVRAQDQTLPASTATHRMLDDLIAPVDRPAVAKPGLVRLTHTWRFQGRIADLAMAIRDGDTGRVDALIDALGPEDNVSFTPVSRGPADQAYDSLRQRVEAWGTALEERAEAGDAHGALEVLDRHRLLCAHRRGPAGVATWNRIARAWLGRSGEEPMALGEPLLVTRRDKALQVYNGDVGAVVRTGAGRRLALADLHQRSVRFLAPVQLTGLVPMYASTIHKAQGSQFQEVSVILPDRGSALLTRELLYTAITRASQGVHLYGTRDALREAVSRRANRASGLADRQR</sequence>
<name>A0A5Q2FCA4_9ACTN</name>
<dbReference type="EC" id="5.6.2.3" evidence="11"/>
<dbReference type="AlphaFoldDB" id="A0A5Q2FCA4"/>
<protein>
    <recommendedName>
        <fullName evidence="11">RecBCD enzyme subunit RecD</fullName>
        <ecNumber evidence="11">5.6.2.3</ecNumber>
    </recommendedName>
    <alternativeName>
        <fullName evidence="11">DNA 5'-3' helicase subunit RecD</fullName>
    </alternativeName>
    <alternativeName>
        <fullName evidence="11">Exonuclease V subunit RecD</fullName>
        <shortName evidence="11">ExoV subunit RecD</shortName>
    </alternativeName>
    <alternativeName>
        <fullName evidence="11">Helicase/nuclease RecBCD subunit RecD</fullName>
    </alternativeName>
</protein>
<evidence type="ECO:0000256" key="10">
    <source>
        <dbReference type="ARBA" id="ARBA00023235"/>
    </source>
</evidence>
<evidence type="ECO:0000313" key="15">
    <source>
        <dbReference type="Proteomes" id="UP000386847"/>
    </source>
</evidence>
<dbReference type="InterPro" id="IPR027785">
    <property type="entry name" value="UvrD-like_helicase_C"/>
</dbReference>
<dbReference type="Pfam" id="PF21185">
    <property type="entry name" value="RecD_N"/>
    <property type="match status" value="1"/>
</dbReference>
<evidence type="ECO:0000256" key="7">
    <source>
        <dbReference type="ARBA" id="ARBA00022840"/>
    </source>
</evidence>
<comment type="function">
    <text evidence="11">A helicase/nuclease that prepares dsDNA breaks (DSB) for recombinational DNA repair. Binds to DSBs and unwinds DNA via a highly rapid and processive ATP-dependent bidirectional helicase activity. Unwinds dsDNA until it encounters a Chi (crossover hotspot instigator) sequence from the 3' direction. Cuts ssDNA a few nucleotides 3' to the Chi site. The properties and activities of the enzyme are changed at Chi. The Chi-altered holoenzyme produces a long 3'-ssDNA overhang and facilitates RecA-binding to the ssDNA for homologous DNA recombination and repair. Holoenzyme degrades any linearized DNA that is unable to undergo homologous recombination. In the holoenzyme this subunit has ssDNA-dependent ATPase and 5'-3' helicase activity. When added to pre-assembled RecBC greatly stimulates nuclease activity and augments holoenzyme processivity. Negatively regulates the RecA-loading ability of RecBCD.</text>
</comment>
<feature type="binding site" evidence="11">
    <location>
        <begin position="194"/>
        <end position="201"/>
    </location>
    <ligand>
        <name>ATP</name>
        <dbReference type="ChEBI" id="CHEBI:30616"/>
    </ligand>
</feature>
<proteinExistence type="inferred from homology"/>
<keyword evidence="3 11" id="KW-0227">DNA damage</keyword>
<evidence type="ECO:0000256" key="9">
    <source>
        <dbReference type="ARBA" id="ARBA00023204"/>
    </source>
</evidence>
<dbReference type="GO" id="GO:0016887">
    <property type="term" value="F:ATP hydrolysis activity"/>
    <property type="evidence" value="ECO:0007669"/>
    <property type="project" value="RHEA"/>
</dbReference>
<evidence type="ECO:0000256" key="11">
    <source>
        <dbReference type="HAMAP-Rule" id="MF_01487"/>
    </source>
</evidence>
<dbReference type="PANTHER" id="PTHR43788:SF6">
    <property type="entry name" value="DNA HELICASE B"/>
    <property type="match status" value="1"/>
</dbReference>
<dbReference type="KEGG" id="rain:Rai3103_13005"/>
<evidence type="ECO:0000256" key="8">
    <source>
        <dbReference type="ARBA" id="ARBA00023125"/>
    </source>
</evidence>
<dbReference type="GO" id="GO:0008854">
    <property type="term" value="F:exodeoxyribonuclease V activity"/>
    <property type="evidence" value="ECO:0007669"/>
    <property type="project" value="InterPro"/>
</dbReference>
<dbReference type="InterPro" id="IPR050534">
    <property type="entry name" value="Coronavir_polyprotein_1ab"/>
</dbReference>
<dbReference type="GO" id="GO:0000724">
    <property type="term" value="P:double-strand break repair via homologous recombination"/>
    <property type="evidence" value="ECO:0007669"/>
    <property type="project" value="UniProtKB-UniRule"/>
</dbReference>
<keyword evidence="8 11" id="KW-0238">DNA-binding</keyword>
<keyword evidence="6 11" id="KW-0269">Exonuclease</keyword>
<keyword evidence="2 11" id="KW-0547">Nucleotide-binding</keyword>
<dbReference type="InterPro" id="IPR006344">
    <property type="entry name" value="RecD"/>
</dbReference>
<dbReference type="CDD" id="cd18809">
    <property type="entry name" value="SF1_C_RecD"/>
    <property type="match status" value="1"/>
</dbReference>
<keyword evidence="4 11" id="KW-0378">Hydrolase</keyword>
<dbReference type="GO" id="GO:0009338">
    <property type="term" value="C:exodeoxyribonuclease V complex"/>
    <property type="evidence" value="ECO:0007669"/>
    <property type="project" value="InterPro"/>
</dbReference>
<organism evidence="14 15">
    <name type="scientific">Raineyella fluvialis</name>
    <dbReference type="NCBI Taxonomy" id="2662261"/>
    <lineage>
        <taxon>Bacteria</taxon>
        <taxon>Bacillati</taxon>
        <taxon>Actinomycetota</taxon>
        <taxon>Actinomycetes</taxon>
        <taxon>Propionibacteriales</taxon>
        <taxon>Propionibacteriaceae</taxon>
        <taxon>Raineyella</taxon>
    </lineage>
</organism>
<dbReference type="RefSeq" id="WP_153572948.1">
    <property type="nucleotide sequence ID" value="NZ_CP045725.1"/>
</dbReference>
<evidence type="ECO:0000256" key="4">
    <source>
        <dbReference type="ARBA" id="ARBA00022801"/>
    </source>
</evidence>
<dbReference type="SUPFAM" id="SSF52540">
    <property type="entry name" value="P-loop containing nucleoside triphosphate hydrolases"/>
    <property type="match status" value="1"/>
</dbReference>
<keyword evidence="15" id="KW-1185">Reference proteome</keyword>
<comment type="subunit">
    <text evidence="11">Heterotrimer of RecB, RecC and RecD. All subunits contribute to DNA-binding.</text>
</comment>
<dbReference type="Pfam" id="PF13538">
    <property type="entry name" value="UvrD_C_2"/>
    <property type="match status" value="1"/>
</dbReference>
<dbReference type="GO" id="GO:0003677">
    <property type="term" value="F:DNA binding"/>
    <property type="evidence" value="ECO:0007669"/>
    <property type="project" value="UniProtKB-UniRule"/>
</dbReference>
<comment type="miscellaneous">
    <text evidence="11">In the RecBCD complex, RecB has a slow 3'-5' helicase, an exonuclease activity and loads RecA onto ssDNA, RecD has a fast 5'-3' helicase activity, while RecC stimulates the ATPase and processivity of the RecB helicase and contributes to recognition of the Chi site.</text>
</comment>
<dbReference type="CDD" id="cd17933">
    <property type="entry name" value="DEXSc_RecD-like"/>
    <property type="match status" value="1"/>
</dbReference>
<evidence type="ECO:0000256" key="6">
    <source>
        <dbReference type="ARBA" id="ARBA00022839"/>
    </source>
</evidence>
<dbReference type="InterPro" id="IPR027417">
    <property type="entry name" value="P-loop_NTPase"/>
</dbReference>
<evidence type="ECO:0000256" key="5">
    <source>
        <dbReference type="ARBA" id="ARBA00022806"/>
    </source>
</evidence>
<dbReference type="InterPro" id="IPR049550">
    <property type="entry name" value="RecD_N"/>
</dbReference>
<reference evidence="14 15" key="1">
    <citation type="submission" date="2019-10" db="EMBL/GenBank/DDBJ databases">
        <title>Genomic analysis of Raineyella sp. CBA3103.</title>
        <authorList>
            <person name="Roh S.W."/>
        </authorList>
    </citation>
    <scope>NUCLEOTIDE SEQUENCE [LARGE SCALE GENOMIC DNA]</scope>
    <source>
        <strain evidence="14 15">CBA3103</strain>
    </source>
</reference>
<dbReference type="GO" id="GO:0017116">
    <property type="term" value="F:single-stranded DNA helicase activity"/>
    <property type="evidence" value="ECO:0007669"/>
    <property type="project" value="TreeGrafter"/>
</dbReference>
<evidence type="ECO:0000256" key="2">
    <source>
        <dbReference type="ARBA" id="ARBA00022741"/>
    </source>
</evidence>
<evidence type="ECO:0000259" key="13">
    <source>
        <dbReference type="Pfam" id="PF21185"/>
    </source>
</evidence>
<dbReference type="HAMAP" id="MF_01487">
    <property type="entry name" value="RecD"/>
    <property type="match status" value="1"/>
</dbReference>
<feature type="domain" description="RecBCD enzyme subunit RecD N-terminal" evidence="13">
    <location>
        <begin position="16"/>
        <end position="119"/>
    </location>
</feature>
<gene>
    <name evidence="11 14" type="primary">recD</name>
    <name evidence="14" type="ORF">Rai3103_13005</name>
</gene>
<keyword evidence="10 11" id="KW-0413">Isomerase</keyword>
<evidence type="ECO:0000313" key="14">
    <source>
        <dbReference type="EMBL" id="QGF24419.1"/>
    </source>
</evidence>
<accession>A0A5Q2FCA4</accession>
<dbReference type="Gene3D" id="3.40.50.300">
    <property type="entry name" value="P-loop containing nucleotide triphosphate hydrolases"/>
    <property type="match status" value="3"/>
</dbReference>
<keyword evidence="7 11" id="KW-0067">ATP-binding</keyword>
<dbReference type="GO" id="GO:0005524">
    <property type="term" value="F:ATP binding"/>
    <property type="evidence" value="ECO:0007669"/>
    <property type="project" value="UniProtKB-UniRule"/>
</dbReference>
<dbReference type="Gene3D" id="1.10.10.1020">
    <property type="entry name" value="RecBCD complex, subunit RecD, N-terminal domain"/>
    <property type="match status" value="1"/>
</dbReference>
<evidence type="ECO:0000256" key="1">
    <source>
        <dbReference type="ARBA" id="ARBA00022722"/>
    </source>
</evidence>
<dbReference type="EMBL" id="CP045725">
    <property type="protein sequence ID" value="QGF24419.1"/>
    <property type="molecule type" value="Genomic_DNA"/>
</dbReference>
<dbReference type="Proteomes" id="UP000386847">
    <property type="component" value="Chromosome"/>
</dbReference>
<evidence type="ECO:0000259" key="12">
    <source>
        <dbReference type="Pfam" id="PF13538"/>
    </source>
</evidence>